<name>A0A7Y9F4T6_9ACTN</name>
<keyword evidence="3" id="KW-1185">Reference proteome</keyword>
<dbReference type="CDD" id="cd02980">
    <property type="entry name" value="TRX_Fd_family"/>
    <property type="match status" value="1"/>
</dbReference>
<dbReference type="Pfam" id="PF01257">
    <property type="entry name" value="2Fe-2S_thioredx"/>
    <property type="match status" value="1"/>
</dbReference>
<evidence type="ECO:0000256" key="1">
    <source>
        <dbReference type="SAM" id="MobiDB-lite"/>
    </source>
</evidence>
<comment type="caution">
    <text evidence="2">The sequence shown here is derived from an EMBL/GenBank/DDBJ whole genome shotgun (WGS) entry which is preliminary data.</text>
</comment>
<evidence type="ECO:0000313" key="3">
    <source>
        <dbReference type="Proteomes" id="UP000516957"/>
    </source>
</evidence>
<sequence>MSVDDRAEHLVLVGMSAHEVALADRVARLAGDRLATVAFLQVGDPSLSRELTRLADLGTGRVALVGVRLGASGPGASWLRRVAGHWWRERSGHRPEITVAAQLLRHDGELPTVLGRAVRPVTGREAGLASAAWQDVPGHRYQVLVCRGPRCTARGSDATAAALSRALVEHGQGDDDVLVTQTGCLFPCNHAPVVAVQPDDVWYGRVDDAAATRVVAQHLVAGAPVTEQRLPRRRGPARGLGWSHTSRGDQEPGAGSDAEVRGGSATVSPLREQRVKPDTGHGTSADQGREPRGETR</sequence>
<feature type="compositionally biased region" description="Basic and acidic residues" evidence="1">
    <location>
        <begin position="287"/>
        <end position="296"/>
    </location>
</feature>
<dbReference type="AlphaFoldDB" id="A0A7Y9F4T6"/>
<dbReference type="Gene3D" id="3.40.30.10">
    <property type="entry name" value="Glutaredoxin"/>
    <property type="match status" value="1"/>
</dbReference>
<dbReference type="SUPFAM" id="SSF52833">
    <property type="entry name" value="Thioredoxin-like"/>
    <property type="match status" value="1"/>
</dbReference>
<dbReference type="InterPro" id="IPR036249">
    <property type="entry name" value="Thioredoxin-like_sf"/>
</dbReference>
<dbReference type="Proteomes" id="UP000516957">
    <property type="component" value="Unassembled WGS sequence"/>
</dbReference>
<evidence type="ECO:0000313" key="2">
    <source>
        <dbReference type="EMBL" id="NYD59567.1"/>
    </source>
</evidence>
<feature type="region of interest" description="Disordered" evidence="1">
    <location>
        <begin position="226"/>
        <end position="296"/>
    </location>
</feature>
<accession>A0A7Y9F4T6</accession>
<organism evidence="2 3">
    <name type="scientific">Nocardioides marinisabuli</name>
    <dbReference type="NCBI Taxonomy" id="419476"/>
    <lineage>
        <taxon>Bacteria</taxon>
        <taxon>Bacillati</taxon>
        <taxon>Actinomycetota</taxon>
        <taxon>Actinomycetes</taxon>
        <taxon>Propionibacteriales</taxon>
        <taxon>Nocardioidaceae</taxon>
        <taxon>Nocardioides</taxon>
    </lineage>
</organism>
<gene>
    <name evidence="2" type="ORF">BKA08_003805</name>
</gene>
<reference evidence="2 3" key="1">
    <citation type="submission" date="2020-07" db="EMBL/GenBank/DDBJ databases">
        <title>Sequencing the genomes of 1000 actinobacteria strains.</title>
        <authorList>
            <person name="Klenk H.-P."/>
        </authorList>
    </citation>
    <scope>NUCLEOTIDE SEQUENCE [LARGE SCALE GENOMIC DNA]</scope>
    <source>
        <strain evidence="2 3">DSM 18965</strain>
    </source>
</reference>
<protein>
    <submittedName>
        <fullName evidence="2">(2Fe-2S) ferredoxin</fullName>
    </submittedName>
</protein>
<dbReference type="EMBL" id="JACCBE010000001">
    <property type="protein sequence ID" value="NYD59567.1"/>
    <property type="molecule type" value="Genomic_DNA"/>
</dbReference>
<proteinExistence type="predicted"/>